<dbReference type="Proteomes" id="UP000254893">
    <property type="component" value="Unassembled WGS sequence"/>
</dbReference>
<dbReference type="InterPro" id="IPR011006">
    <property type="entry name" value="CheY-like_superfamily"/>
</dbReference>
<dbReference type="PROSITE" id="PS50110">
    <property type="entry name" value="RESPONSE_REGULATORY"/>
    <property type="match status" value="1"/>
</dbReference>
<dbReference type="Gene3D" id="3.40.50.2300">
    <property type="match status" value="1"/>
</dbReference>
<reference evidence="3 4" key="1">
    <citation type="submission" date="2018-06" db="EMBL/GenBank/DDBJ databases">
        <authorList>
            <consortium name="Pathogen Informatics"/>
            <person name="Doyle S."/>
        </authorList>
    </citation>
    <scope>NUCLEOTIDE SEQUENCE [LARGE SCALE GENOMIC DNA]</scope>
    <source>
        <strain evidence="3 4">NCTC11388</strain>
    </source>
</reference>
<evidence type="ECO:0000313" key="3">
    <source>
        <dbReference type="EMBL" id="SUJ03914.1"/>
    </source>
</evidence>
<dbReference type="InterPro" id="IPR051015">
    <property type="entry name" value="EvgA-like"/>
</dbReference>
<dbReference type="AlphaFoldDB" id="A0A380BMP6"/>
<dbReference type="CDD" id="cd17535">
    <property type="entry name" value="REC_NarL-like"/>
    <property type="match status" value="1"/>
</dbReference>
<dbReference type="PANTHER" id="PTHR45566:SF2">
    <property type="entry name" value="NARL SUBFAMILY"/>
    <property type="match status" value="1"/>
</dbReference>
<feature type="modified residue" description="4-aspartylphosphate" evidence="1">
    <location>
        <position position="54"/>
    </location>
</feature>
<dbReference type="InterPro" id="IPR001789">
    <property type="entry name" value="Sig_transdc_resp-reg_receiver"/>
</dbReference>
<evidence type="ECO:0000256" key="1">
    <source>
        <dbReference type="PROSITE-ProRule" id="PRU00169"/>
    </source>
</evidence>
<gene>
    <name evidence="3" type="primary">uhpA</name>
    <name evidence="3" type="ORF">NCTC11388_01332</name>
</gene>
<name>A0A380BMP6_SPHSI</name>
<dbReference type="InterPro" id="IPR058245">
    <property type="entry name" value="NreC/VraR/RcsB-like_REC"/>
</dbReference>
<evidence type="ECO:0000259" key="2">
    <source>
        <dbReference type="PROSITE" id="PS50110"/>
    </source>
</evidence>
<dbReference type="Pfam" id="PF00072">
    <property type="entry name" value="Response_reg"/>
    <property type="match status" value="1"/>
</dbReference>
<accession>A0A380BMP6</accession>
<organism evidence="3 4">
    <name type="scientific">Sphingobacterium spiritivorum</name>
    <name type="common">Flavobacterium spiritivorum</name>
    <dbReference type="NCBI Taxonomy" id="258"/>
    <lineage>
        <taxon>Bacteria</taxon>
        <taxon>Pseudomonadati</taxon>
        <taxon>Bacteroidota</taxon>
        <taxon>Sphingobacteriia</taxon>
        <taxon>Sphingobacteriales</taxon>
        <taxon>Sphingobacteriaceae</taxon>
        <taxon>Sphingobacterium</taxon>
    </lineage>
</organism>
<dbReference type="SUPFAM" id="SSF52172">
    <property type="entry name" value="CheY-like"/>
    <property type="match status" value="1"/>
</dbReference>
<dbReference type="GO" id="GO:0000160">
    <property type="term" value="P:phosphorelay signal transduction system"/>
    <property type="evidence" value="ECO:0007669"/>
    <property type="project" value="InterPro"/>
</dbReference>
<feature type="domain" description="Response regulatory" evidence="2">
    <location>
        <begin position="3"/>
        <end position="119"/>
    </location>
</feature>
<sequence>MIEIMITDDHPMVLEGLKNVLATEEDLNLAACFTDGASLVAGLKEKQPDILLLDINLPDINSIELVAKLKSAHPDMKIIALSVHNEFAVINSMLTEGASGYIQKNASGAEIITGIQTVYAGGRFLCAQSKLIMDKKTAEGLRNVPKNNTSGKRNTTGSSQRSYLNGNCRCTLYQYTYCRKSSEKSDRKI</sequence>
<keyword evidence="1" id="KW-0597">Phosphoprotein</keyword>
<dbReference type="EMBL" id="UGYW01000002">
    <property type="protein sequence ID" value="SUJ03914.1"/>
    <property type="molecule type" value="Genomic_DNA"/>
</dbReference>
<proteinExistence type="predicted"/>
<evidence type="ECO:0000313" key="4">
    <source>
        <dbReference type="Proteomes" id="UP000254893"/>
    </source>
</evidence>
<dbReference type="PANTHER" id="PTHR45566">
    <property type="entry name" value="HTH-TYPE TRANSCRIPTIONAL REGULATOR YHJB-RELATED"/>
    <property type="match status" value="1"/>
</dbReference>
<protein>
    <submittedName>
        <fullName evidence="3">Transcriptional regulatory protein uhpA</fullName>
    </submittedName>
</protein>
<dbReference type="SMART" id="SM00448">
    <property type="entry name" value="REC"/>
    <property type="match status" value="1"/>
</dbReference>